<accession>A0A4Q0MEF1</accession>
<sequence length="268" mass="31255">MQYIETDRYFTSGLSFNDQGYELEPTWKMYLLSDDSLMIFHPQAKVFYHYPIYHDHDSVFNIARHWMRIKTVSKDSLIFQLLSVEEKKVSKDFSNAYMKFYSYAYLQKTHADPEQLRKPSHKDTLFIQAKSAKANRNPGVRDSAFAARMPVVLKSKIPEIKVNKLKVQLDPHDLLHVSPSDEYLYPEYSITIDKAYKDFNYSFSVLVDDKGSMRLSKFTVSPEFKESRRRVLEGIIDVYLERFLDIKPGTTLGIAHTSEIALHVKGTK</sequence>
<dbReference type="EMBL" id="RXOC01000002">
    <property type="protein sequence ID" value="RXF71810.1"/>
    <property type="molecule type" value="Genomic_DNA"/>
</dbReference>
<organism evidence="1 2">
    <name type="scientific">Arcticibacter tournemirensis</name>
    <dbReference type="NCBI Taxonomy" id="699437"/>
    <lineage>
        <taxon>Bacteria</taxon>
        <taxon>Pseudomonadati</taxon>
        <taxon>Bacteroidota</taxon>
        <taxon>Sphingobacteriia</taxon>
        <taxon>Sphingobacteriales</taxon>
        <taxon>Sphingobacteriaceae</taxon>
        <taxon>Arcticibacter</taxon>
    </lineage>
</organism>
<dbReference type="RefSeq" id="WP_128768058.1">
    <property type="nucleotide sequence ID" value="NZ_RXOC01000002.1"/>
</dbReference>
<comment type="caution">
    <text evidence="1">The sequence shown here is derived from an EMBL/GenBank/DDBJ whole genome shotgun (WGS) entry which is preliminary data.</text>
</comment>
<gene>
    <name evidence="1" type="ORF">EKH83_03740</name>
</gene>
<proteinExistence type="predicted"/>
<protein>
    <submittedName>
        <fullName evidence="1">Uncharacterized protein</fullName>
    </submittedName>
</protein>
<evidence type="ECO:0000313" key="2">
    <source>
        <dbReference type="Proteomes" id="UP000290848"/>
    </source>
</evidence>
<name>A0A4Q0MEF1_9SPHI</name>
<dbReference type="AlphaFoldDB" id="A0A4Q0MEF1"/>
<evidence type="ECO:0000313" key="1">
    <source>
        <dbReference type="EMBL" id="RXF71810.1"/>
    </source>
</evidence>
<reference evidence="1 2" key="1">
    <citation type="submission" date="2018-12" db="EMBL/GenBank/DDBJ databases">
        <title>The Draft Genome Sequence of the Soil Bacterium Pedobacter tournemirensis R1.</title>
        <authorList>
            <person name="He J."/>
        </authorList>
    </citation>
    <scope>NUCLEOTIDE SEQUENCE [LARGE SCALE GENOMIC DNA]</scope>
    <source>
        <strain evidence="1 2">R1</strain>
    </source>
</reference>
<dbReference type="Proteomes" id="UP000290848">
    <property type="component" value="Unassembled WGS sequence"/>
</dbReference>